<comment type="caution">
    <text evidence="1">The sequence shown here is derived from an EMBL/GenBank/DDBJ whole genome shotgun (WGS) entry which is preliminary data.</text>
</comment>
<sequence>MMIRRLLATAVANAKADPGWRECIRLVAGWTHLRAISALFIASVVLPVTGAEPAWPHEDPLLWACAWVPAFIALTLLAEWADVSGLRGHDLDNR</sequence>
<accession>A0ABW1WRG3</accession>
<keyword evidence="2" id="KW-1185">Reference proteome</keyword>
<name>A0ABW1WRG3_9HYPH</name>
<dbReference type="EMBL" id="JBHSTT010000040">
    <property type="protein sequence ID" value="MFC6390003.1"/>
    <property type="molecule type" value="Genomic_DNA"/>
</dbReference>
<gene>
    <name evidence="1" type="ORF">ACFQDP_11770</name>
</gene>
<reference evidence="2" key="1">
    <citation type="journal article" date="2019" name="Int. J. Syst. Evol. Microbiol.">
        <title>The Global Catalogue of Microorganisms (GCM) 10K type strain sequencing project: providing services to taxonomists for standard genome sequencing and annotation.</title>
        <authorList>
            <consortium name="The Broad Institute Genomics Platform"/>
            <consortium name="The Broad Institute Genome Sequencing Center for Infectious Disease"/>
            <person name="Wu L."/>
            <person name="Ma J."/>
        </authorList>
    </citation>
    <scope>NUCLEOTIDE SEQUENCE [LARGE SCALE GENOMIC DNA]</scope>
    <source>
        <strain evidence="2">CCUG 36916</strain>
    </source>
</reference>
<protein>
    <submittedName>
        <fullName evidence="1">Uncharacterized protein</fullName>
    </submittedName>
</protein>
<evidence type="ECO:0000313" key="2">
    <source>
        <dbReference type="Proteomes" id="UP001596237"/>
    </source>
</evidence>
<dbReference type="Proteomes" id="UP001596237">
    <property type="component" value="Unassembled WGS sequence"/>
</dbReference>
<evidence type="ECO:0000313" key="1">
    <source>
        <dbReference type="EMBL" id="MFC6390003.1"/>
    </source>
</evidence>
<proteinExistence type="predicted"/>
<organism evidence="1 2">
    <name type="scientific">Methylorubrum zatmanii</name>
    <dbReference type="NCBI Taxonomy" id="29429"/>
    <lineage>
        <taxon>Bacteria</taxon>
        <taxon>Pseudomonadati</taxon>
        <taxon>Pseudomonadota</taxon>
        <taxon>Alphaproteobacteria</taxon>
        <taxon>Hyphomicrobiales</taxon>
        <taxon>Methylobacteriaceae</taxon>
        <taxon>Methylorubrum</taxon>
    </lineage>
</organism>